<evidence type="ECO:0000313" key="3">
    <source>
        <dbReference type="EMBL" id="AOM78460.1"/>
    </source>
</evidence>
<dbReference type="AlphaFoldDB" id="A0A1D7QIL1"/>
<proteinExistence type="predicted"/>
<evidence type="ECO:0000313" key="4">
    <source>
        <dbReference type="Proteomes" id="UP000094313"/>
    </source>
</evidence>
<keyword evidence="4" id="KW-1185">Reference proteome</keyword>
<feature type="region of interest" description="Disordered" evidence="1">
    <location>
        <begin position="46"/>
        <end position="84"/>
    </location>
</feature>
<organism evidence="3 4">
    <name type="scientific">Pedobacter steynii</name>
    <dbReference type="NCBI Taxonomy" id="430522"/>
    <lineage>
        <taxon>Bacteria</taxon>
        <taxon>Pseudomonadati</taxon>
        <taxon>Bacteroidota</taxon>
        <taxon>Sphingobacteriia</taxon>
        <taxon>Sphingobacteriales</taxon>
        <taxon>Sphingobacteriaceae</taxon>
        <taxon>Pedobacter</taxon>
    </lineage>
</organism>
<protein>
    <submittedName>
        <fullName evidence="3">Uncharacterized protein</fullName>
    </submittedName>
</protein>
<feature type="compositionally biased region" description="Basic and acidic residues" evidence="1">
    <location>
        <begin position="49"/>
        <end position="75"/>
    </location>
</feature>
<reference evidence="3 4" key="1">
    <citation type="submission" date="2016-08" db="EMBL/GenBank/DDBJ databases">
        <authorList>
            <person name="Seilhamer J.J."/>
        </authorList>
    </citation>
    <scope>NUCLEOTIDE SEQUENCE [LARGE SCALE GENOMIC DNA]</scope>
    <source>
        <strain evidence="3 4">DX4</strain>
    </source>
</reference>
<keyword evidence="2" id="KW-1133">Transmembrane helix</keyword>
<accession>A0A1D7QIL1</accession>
<name>A0A1D7QIL1_9SPHI</name>
<feature type="transmembrane region" description="Helical" evidence="2">
    <location>
        <begin position="6"/>
        <end position="23"/>
    </location>
</feature>
<keyword evidence="2" id="KW-0812">Transmembrane</keyword>
<dbReference type="KEGG" id="psty:BFS30_15510"/>
<dbReference type="EMBL" id="CP017141">
    <property type="protein sequence ID" value="AOM78460.1"/>
    <property type="molecule type" value="Genomic_DNA"/>
</dbReference>
<gene>
    <name evidence="3" type="ORF">BFS30_15510</name>
</gene>
<keyword evidence="2" id="KW-0472">Membrane</keyword>
<evidence type="ECO:0000256" key="2">
    <source>
        <dbReference type="SAM" id="Phobius"/>
    </source>
</evidence>
<dbReference type="RefSeq" id="WP_069380125.1">
    <property type="nucleotide sequence ID" value="NZ_CP017141.1"/>
</dbReference>
<dbReference type="Proteomes" id="UP000094313">
    <property type="component" value="Chromosome"/>
</dbReference>
<sequence>MDNAFIFRRLLNLIIILMFPVFLRASTLREYKQPATVKFSLTESVSHLPQEKEKKKNDDKGKQGKDVPDIREIPKAKKQSRPIVIKPNIKGKPIKVIRPKIKRP</sequence>
<evidence type="ECO:0000256" key="1">
    <source>
        <dbReference type="SAM" id="MobiDB-lite"/>
    </source>
</evidence>